<feature type="region of interest" description="Disordered" evidence="3">
    <location>
        <begin position="1"/>
        <end position="26"/>
    </location>
</feature>
<dbReference type="GeneID" id="115478792"/>
<evidence type="ECO:0000259" key="4">
    <source>
        <dbReference type="Pfam" id="PF21771"/>
    </source>
</evidence>
<dbReference type="Pfam" id="PF21771">
    <property type="entry name" value="CFAP58_CC"/>
    <property type="match status" value="1"/>
</dbReference>
<gene>
    <name evidence="6" type="primary">CCDC146</name>
</gene>
<feature type="coiled-coil region" evidence="2">
    <location>
        <begin position="700"/>
        <end position="774"/>
    </location>
</feature>
<evidence type="ECO:0000313" key="6">
    <source>
        <dbReference type="RefSeq" id="XP_030072255.1"/>
    </source>
</evidence>
<evidence type="ECO:0000256" key="3">
    <source>
        <dbReference type="SAM" id="MobiDB-lite"/>
    </source>
</evidence>
<organism evidence="5 6">
    <name type="scientific">Microcaecilia unicolor</name>
    <dbReference type="NCBI Taxonomy" id="1415580"/>
    <lineage>
        <taxon>Eukaryota</taxon>
        <taxon>Metazoa</taxon>
        <taxon>Chordata</taxon>
        <taxon>Craniata</taxon>
        <taxon>Vertebrata</taxon>
        <taxon>Euteleostomi</taxon>
        <taxon>Amphibia</taxon>
        <taxon>Gymnophiona</taxon>
        <taxon>Siphonopidae</taxon>
        <taxon>Microcaecilia</taxon>
    </lineage>
</organism>
<dbReference type="AlphaFoldDB" id="A0A6P7Z9Z9"/>
<accession>A0A6P7Z9Z9</accession>
<proteinExistence type="predicted"/>
<feature type="domain" description="Cilia- and flagella-associated protein 58 central coiled coil" evidence="4">
    <location>
        <begin position="413"/>
        <end position="685"/>
    </location>
</feature>
<reference evidence="6" key="1">
    <citation type="submission" date="2025-08" db="UniProtKB">
        <authorList>
            <consortium name="RefSeq"/>
        </authorList>
    </citation>
    <scope>IDENTIFICATION</scope>
</reference>
<dbReference type="RefSeq" id="XP_030072255.1">
    <property type="nucleotide sequence ID" value="XM_030216395.1"/>
</dbReference>
<keyword evidence="1 2" id="KW-0175">Coiled coil</keyword>
<keyword evidence="5" id="KW-1185">Reference proteome</keyword>
<sequence length="952" mass="112231">MSSVSGESPRSSDSEEEEKPLFPIAPTFNIEEEWPRNVSESPALQYLDELFSTGKLPGTKVAKLKAKYTLLHDTLKRIQDSEIQLLQDAKRFTIELEQQRRELQKADDFPAVVKTEGANLRKQLFKYQNEYAQAKEREHNMQYKLNRLQEEKEILEREYERIPNLAELEKKAKMLKDTCEDLRKESSQRKLEIKALKEDLEFKQKQVLKEQEELKIVLEEQNSLKDELVQLHNFPAQLAKDMEKINRRTVEVQKNIRKLDLNCQELSTVVKQVEFKAKKMMEEKQDITRELEGKQAFLENKEQQFNQLTKMLLLAKENEAMAFSERATVDLNLRHATIQRQAQNEALTRKQREKDRELKNVKKLELQLKTASDALSHVQMIYEKLQVEMDVLPEDDGSLLERRMVLHQEVETIKRNLAQQQTLTDVEAHMVEQCIAEEQQLIKEQTQYREDLISLTRLAQIKSDERDQKSRILVKAKRRCAVILQEIKEKDLFIVGHKKKSVRDEKRLEQFSAIYDIVRRERNKCVNLLQTANQRISEMREKTRIMGNEIEILRTNVLNKERQLQKAKLKQTNSQMIRDSLRNSISKTSVSFQEMNDRKQQQKLEIGRLTRMITSAEDDMIDLRRKYESAIQNRNERGIQLIEREEEVCIFYEKMNIQEMLIRNGDVEIQAMDEKIRFLKMQTTEKNRQIDQARKCLSDKKVLEEEIVSLQIQLARCRDKVHELELKMEDPNAENRIRQLEGNDPSQADLIKKIEELELRLAEKEEKLLEKDLLFEQVLRLSDRLQIKAENGKYDTLTLANKMSDLQRKIKDTTRKMMALIAELSMKQAKTIKLQQEVRDKEQFVETCYARLEQGLPPSEETEQEWMRLLRNQRRHQADLEEKARNADEEKQHMLPNGLYTTAEQRPNAYIPEDVAALPLPRPYGALAPFKPTEPGTSMRHIRKPAVKPIEI</sequence>
<dbReference type="FunCoup" id="A0A6P7Z9Z9">
    <property type="interactions" value="87"/>
</dbReference>
<dbReference type="Proteomes" id="UP000515156">
    <property type="component" value="Chromosome 10"/>
</dbReference>
<dbReference type="InParanoid" id="A0A6P7Z9Z9"/>
<protein>
    <submittedName>
        <fullName evidence="6">Coiled-coil domain-containing protein 146</fullName>
    </submittedName>
</protein>
<dbReference type="PANTHER" id="PTHR32083">
    <property type="entry name" value="CILIA AND FLAGELLA-ASSOCIATED PROTEIN 58-RELATED"/>
    <property type="match status" value="1"/>
</dbReference>
<evidence type="ECO:0000313" key="5">
    <source>
        <dbReference type="Proteomes" id="UP000515156"/>
    </source>
</evidence>
<dbReference type="GO" id="GO:0005856">
    <property type="term" value="C:cytoskeleton"/>
    <property type="evidence" value="ECO:0007669"/>
    <property type="project" value="TreeGrafter"/>
</dbReference>
<dbReference type="OrthoDB" id="10262929at2759"/>
<feature type="coiled-coil region" evidence="2">
    <location>
        <begin position="86"/>
        <end position="318"/>
    </location>
</feature>
<evidence type="ECO:0000256" key="1">
    <source>
        <dbReference type="ARBA" id="ARBA00023054"/>
    </source>
</evidence>
<feature type="compositionally biased region" description="Low complexity" evidence="3">
    <location>
        <begin position="1"/>
        <end position="11"/>
    </location>
</feature>
<dbReference type="KEGG" id="muo:115478792"/>
<feature type="coiled-coil region" evidence="2">
    <location>
        <begin position="344"/>
        <end position="374"/>
    </location>
</feature>
<dbReference type="PANTHER" id="PTHR32083:SF34">
    <property type="entry name" value="COILED-COIL DOMAIN-CONTAINING PROTEIN 146"/>
    <property type="match status" value="1"/>
</dbReference>
<dbReference type="InterPro" id="IPR049270">
    <property type="entry name" value="CFAP58_CC"/>
</dbReference>
<dbReference type="CTD" id="57639"/>
<name>A0A6P7Z9Z9_9AMPH</name>
<evidence type="ECO:0000256" key="2">
    <source>
        <dbReference type="SAM" id="Coils"/>
    </source>
</evidence>